<feature type="transmembrane region" description="Helical" evidence="7">
    <location>
        <begin position="6"/>
        <end position="27"/>
    </location>
</feature>
<evidence type="ECO:0000256" key="4">
    <source>
        <dbReference type="ARBA" id="ARBA00022982"/>
    </source>
</evidence>
<dbReference type="InterPro" id="IPR008168">
    <property type="entry name" value="Cyt_C_IC"/>
</dbReference>
<keyword evidence="7" id="KW-1133">Transmembrane helix</keyword>
<dbReference type="Proteomes" id="UP001596297">
    <property type="component" value="Unassembled WGS sequence"/>
</dbReference>
<evidence type="ECO:0000256" key="1">
    <source>
        <dbReference type="ARBA" id="ARBA00022448"/>
    </source>
</evidence>
<organism evidence="9 10">
    <name type="scientific">Deinococcus lacus</name>
    <dbReference type="NCBI Taxonomy" id="392561"/>
    <lineage>
        <taxon>Bacteria</taxon>
        <taxon>Thermotogati</taxon>
        <taxon>Deinococcota</taxon>
        <taxon>Deinococci</taxon>
        <taxon>Deinococcales</taxon>
        <taxon>Deinococcaceae</taxon>
        <taxon>Deinococcus</taxon>
    </lineage>
</organism>
<sequence>MERNDAVMPWVAILFAAIFGIITLFLFNAATAPKPVEVDPAMVQSISTEWPELGPKVYEANCQGCHGASGEGGAGPKLAGNEAILKDPARVYNVVHKGQGAMPSFEGKLAENEIFAVANYVLHSWGNNIEEPLTPAVVAEGQGKVDPEVLKNRSRFVPEGIALPEIFLLTFTMLLLSYGLIGLYSNWAEGEELHPGIHRVQAGPLGMLAMVVTLASSLLFSVLFVRQMMTDYVAWKEGVMPDVFHEGLWAGLLLLSLAIAVGLYKKYFMDGEVVVEDASGEFPW</sequence>
<dbReference type="Pfam" id="PF13442">
    <property type="entry name" value="Cytochrome_CBB3"/>
    <property type="match status" value="1"/>
</dbReference>
<feature type="transmembrane region" description="Helical" evidence="7">
    <location>
        <begin position="161"/>
        <end position="185"/>
    </location>
</feature>
<proteinExistence type="predicted"/>
<dbReference type="Gene3D" id="1.10.760.10">
    <property type="entry name" value="Cytochrome c-like domain"/>
    <property type="match status" value="1"/>
</dbReference>
<dbReference type="PANTHER" id="PTHR35008">
    <property type="entry name" value="BLL4482 PROTEIN-RELATED"/>
    <property type="match status" value="1"/>
</dbReference>
<evidence type="ECO:0000256" key="7">
    <source>
        <dbReference type="SAM" id="Phobius"/>
    </source>
</evidence>
<keyword evidence="5 6" id="KW-0408">Iron</keyword>
<evidence type="ECO:0000256" key="3">
    <source>
        <dbReference type="ARBA" id="ARBA00022723"/>
    </source>
</evidence>
<keyword evidence="7" id="KW-0812">Transmembrane</keyword>
<keyword evidence="7" id="KW-0472">Membrane</keyword>
<gene>
    <name evidence="9" type="ORF">ACFP81_06125</name>
</gene>
<dbReference type="RefSeq" id="WP_380082632.1">
    <property type="nucleotide sequence ID" value="NZ_JBHSWD010000001.1"/>
</dbReference>
<feature type="domain" description="Cytochrome c" evidence="8">
    <location>
        <begin position="49"/>
        <end position="125"/>
    </location>
</feature>
<evidence type="ECO:0000256" key="2">
    <source>
        <dbReference type="ARBA" id="ARBA00022617"/>
    </source>
</evidence>
<dbReference type="InterPro" id="IPR051459">
    <property type="entry name" value="Cytochrome_c-type_DH"/>
</dbReference>
<evidence type="ECO:0000259" key="8">
    <source>
        <dbReference type="PROSITE" id="PS51007"/>
    </source>
</evidence>
<dbReference type="InterPro" id="IPR036909">
    <property type="entry name" value="Cyt_c-like_dom_sf"/>
</dbReference>
<keyword evidence="3 6" id="KW-0479">Metal-binding</keyword>
<name>A0ABW1YBS3_9DEIO</name>
<evidence type="ECO:0000256" key="5">
    <source>
        <dbReference type="ARBA" id="ARBA00023004"/>
    </source>
</evidence>
<dbReference type="SUPFAM" id="SSF46626">
    <property type="entry name" value="Cytochrome c"/>
    <property type="match status" value="1"/>
</dbReference>
<protein>
    <submittedName>
        <fullName evidence="9">C-type cytochrome</fullName>
    </submittedName>
</protein>
<dbReference type="PANTHER" id="PTHR35008:SF4">
    <property type="entry name" value="BLL4482 PROTEIN"/>
    <property type="match status" value="1"/>
</dbReference>
<evidence type="ECO:0000313" key="10">
    <source>
        <dbReference type="Proteomes" id="UP001596297"/>
    </source>
</evidence>
<evidence type="ECO:0000256" key="6">
    <source>
        <dbReference type="PROSITE-ProRule" id="PRU00433"/>
    </source>
</evidence>
<comment type="caution">
    <text evidence="9">The sequence shown here is derived from an EMBL/GenBank/DDBJ whole genome shotgun (WGS) entry which is preliminary data.</text>
</comment>
<feature type="transmembrane region" description="Helical" evidence="7">
    <location>
        <begin position="205"/>
        <end position="225"/>
    </location>
</feature>
<dbReference type="EMBL" id="JBHSWD010000001">
    <property type="protein sequence ID" value="MFC6591629.1"/>
    <property type="molecule type" value="Genomic_DNA"/>
</dbReference>
<keyword evidence="4" id="KW-0249">Electron transport</keyword>
<accession>A0ABW1YBS3</accession>
<feature type="transmembrane region" description="Helical" evidence="7">
    <location>
        <begin position="246"/>
        <end position="264"/>
    </location>
</feature>
<keyword evidence="1" id="KW-0813">Transport</keyword>
<reference evidence="10" key="1">
    <citation type="journal article" date="2019" name="Int. J. Syst. Evol. Microbiol.">
        <title>The Global Catalogue of Microorganisms (GCM) 10K type strain sequencing project: providing services to taxonomists for standard genome sequencing and annotation.</title>
        <authorList>
            <consortium name="The Broad Institute Genomics Platform"/>
            <consortium name="The Broad Institute Genome Sequencing Center for Infectious Disease"/>
            <person name="Wu L."/>
            <person name="Ma J."/>
        </authorList>
    </citation>
    <scope>NUCLEOTIDE SEQUENCE [LARGE SCALE GENOMIC DNA]</scope>
    <source>
        <strain evidence="10">CGMCC 1.15772</strain>
    </source>
</reference>
<dbReference type="InterPro" id="IPR009056">
    <property type="entry name" value="Cyt_c-like_dom"/>
</dbReference>
<dbReference type="PRINTS" id="PR00605">
    <property type="entry name" value="CYTCHROMECIC"/>
</dbReference>
<keyword evidence="10" id="KW-1185">Reference proteome</keyword>
<evidence type="ECO:0000313" key="9">
    <source>
        <dbReference type="EMBL" id="MFC6591629.1"/>
    </source>
</evidence>
<keyword evidence="2 6" id="KW-0349">Heme</keyword>
<dbReference type="PROSITE" id="PS51007">
    <property type="entry name" value="CYTC"/>
    <property type="match status" value="1"/>
</dbReference>